<name>A0A8T0R4B7_PANVG</name>
<comment type="caution">
    <text evidence="2">The sequence shown here is derived from an EMBL/GenBank/DDBJ whole genome shotgun (WGS) entry which is preliminary data.</text>
</comment>
<evidence type="ECO:0000313" key="3">
    <source>
        <dbReference type="Proteomes" id="UP000823388"/>
    </source>
</evidence>
<evidence type="ECO:0000313" key="2">
    <source>
        <dbReference type="EMBL" id="KAG2580414.1"/>
    </source>
</evidence>
<feature type="compositionally biased region" description="Basic residues" evidence="1">
    <location>
        <begin position="148"/>
        <end position="165"/>
    </location>
</feature>
<sequence>MVKPIHRGLNFEFRSSDLAQLRQSTAGSSWCPERARTLGTSWPRPPPAGLHVHQVVPRAGARPRMSRKLSLPSTRAAPPPLAASATSGSTWAPVWPTRGGSARASVRTPAARWSHRSGGAEDAAYQVGHIADDGGLPRRRCETSGCSRRGRRPNLGRAAALRRAKAASPRRPGEDGTRNTDRGWTVFQIPSTPGTHQSRWIGLVWPRWSEDSVVLVMQARQDASWMMPRQRHGGGEAGGPGPSRLWNGLEHTGGLAGRGPRERRRRFLRGQRSGALIWASVRRVWPPARIVPRRRRQRGLRLQGNGPPAARP</sequence>
<feature type="region of interest" description="Disordered" evidence="1">
    <location>
        <begin position="58"/>
        <end position="119"/>
    </location>
</feature>
<accession>A0A8T0R4B7</accession>
<feature type="compositionally biased region" description="Basic and acidic residues" evidence="1">
    <location>
        <begin position="171"/>
        <end position="181"/>
    </location>
</feature>
<dbReference type="AlphaFoldDB" id="A0A8T0R4B7"/>
<evidence type="ECO:0000256" key="1">
    <source>
        <dbReference type="SAM" id="MobiDB-lite"/>
    </source>
</evidence>
<reference evidence="2" key="1">
    <citation type="submission" date="2020-05" db="EMBL/GenBank/DDBJ databases">
        <title>WGS assembly of Panicum virgatum.</title>
        <authorList>
            <person name="Lovell J.T."/>
            <person name="Jenkins J."/>
            <person name="Shu S."/>
            <person name="Juenger T.E."/>
            <person name="Schmutz J."/>
        </authorList>
    </citation>
    <scope>NUCLEOTIDE SEQUENCE</scope>
    <source>
        <strain evidence="2">AP13</strain>
    </source>
</reference>
<protein>
    <submittedName>
        <fullName evidence="2">Uncharacterized protein</fullName>
    </submittedName>
</protein>
<organism evidence="2 3">
    <name type="scientific">Panicum virgatum</name>
    <name type="common">Blackwell switchgrass</name>
    <dbReference type="NCBI Taxonomy" id="38727"/>
    <lineage>
        <taxon>Eukaryota</taxon>
        <taxon>Viridiplantae</taxon>
        <taxon>Streptophyta</taxon>
        <taxon>Embryophyta</taxon>
        <taxon>Tracheophyta</taxon>
        <taxon>Spermatophyta</taxon>
        <taxon>Magnoliopsida</taxon>
        <taxon>Liliopsida</taxon>
        <taxon>Poales</taxon>
        <taxon>Poaceae</taxon>
        <taxon>PACMAD clade</taxon>
        <taxon>Panicoideae</taxon>
        <taxon>Panicodae</taxon>
        <taxon>Paniceae</taxon>
        <taxon>Panicinae</taxon>
        <taxon>Panicum</taxon>
        <taxon>Panicum sect. Hiantes</taxon>
    </lineage>
</organism>
<gene>
    <name evidence="2" type="ORF">PVAP13_6NG340166</name>
</gene>
<feature type="region of interest" description="Disordered" evidence="1">
    <location>
        <begin position="140"/>
        <end position="185"/>
    </location>
</feature>
<dbReference type="Proteomes" id="UP000823388">
    <property type="component" value="Chromosome 6N"/>
</dbReference>
<dbReference type="EMBL" id="CM029048">
    <property type="protein sequence ID" value="KAG2580414.1"/>
    <property type="molecule type" value="Genomic_DNA"/>
</dbReference>
<keyword evidence="3" id="KW-1185">Reference proteome</keyword>
<proteinExistence type="predicted"/>
<feature type="compositionally biased region" description="Low complexity" evidence="1">
    <location>
        <begin position="69"/>
        <end position="90"/>
    </location>
</feature>